<dbReference type="KEGG" id="bsed:DN745_18335"/>
<dbReference type="RefSeq" id="WP_111337208.1">
    <property type="nucleotide sequence ID" value="NZ_CP030032.1"/>
</dbReference>
<name>A0A2Z4FQ70_9DELT</name>
<evidence type="ECO:0000313" key="2">
    <source>
        <dbReference type="Proteomes" id="UP000249799"/>
    </source>
</evidence>
<dbReference type="CDD" id="cd01908">
    <property type="entry name" value="YafJ"/>
    <property type="match status" value="1"/>
</dbReference>
<keyword evidence="2" id="KW-1185">Reference proteome</keyword>
<protein>
    <submittedName>
        <fullName evidence="1">Class II glutamine amidotransferase</fullName>
    </submittedName>
</protein>
<dbReference type="InterPro" id="IPR026869">
    <property type="entry name" value="EgtC-like"/>
</dbReference>
<dbReference type="PANTHER" id="PTHR43187">
    <property type="entry name" value="GLUTAMINE AMIDOTRANSFERASE DUG3-RELATED"/>
    <property type="match status" value="1"/>
</dbReference>
<dbReference type="InterPro" id="IPR052373">
    <property type="entry name" value="Gamma-glu_amide_hydrolase"/>
</dbReference>
<dbReference type="OrthoDB" id="9804310at2"/>
<dbReference type="PANTHER" id="PTHR43187:SF1">
    <property type="entry name" value="GLUTAMINE AMIDOTRANSFERASE DUG3-RELATED"/>
    <property type="match status" value="1"/>
</dbReference>
<dbReference type="GO" id="GO:0016740">
    <property type="term" value="F:transferase activity"/>
    <property type="evidence" value="ECO:0007669"/>
    <property type="project" value="UniProtKB-KW"/>
</dbReference>
<dbReference type="Gene3D" id="3.60.20.10">
    <property type="entry name" value="Glutamine Phosphoribosylpyrophosphate, subunit 1, domain 1"/>
    <property type="match status" value="1"/>
</dbReference>
<dbReference type="PROSITE" id="PS51278">
    <property type="entry name" value="GATASE_TYPE_2"/>
    <property type="match status" value="1"/>
</dbReference>
<dbReference type="Proteomes" id="UP000249799">
    <property type="component" value="Chromosome"/>
</dbReference>
<dbReference type="InterPro" id="IPR017932">
    <property type="entry name" value="GATase_2_dom"/>
</dbReference>
<sequence length="290" mass="32267">MCRLFGFRSVIDSQVHRSLLDCDNALVHQSERHCDGWGVAYYVHGVPHMIKSARSAIEDNLFARVSGIVSAQTVVAHLRLATAGRNSMVNCHPFQFGSWIFAHNGQIPDFQTHRDALLGHIDPDLRRFVLGDTDSEVIFYMLLSVLRRCIDLADPNPPIACILDATEQTIATIHALTGQNCYESSQREDLYLSFILTNGQVMVGHQGGKPLFFSTHKNRCPERNTCPSFGRSCEMAVRSGPVNHLLLTSEPLRGDNVWSDMAPGQTVAVDREMNLQIFEKKTAEPMSASA</sequence>
<reference evidence="1 2" key="1">
    <citation type="submission" date="2018-06" db="EMBL/GenBank/DDBJ databases">
        <title>Lujinxingia sediminis gen. nov. sp. nov., a new facultative anaerobic member of the class Deltaproteobacteria, and proposal of Lujinxingaceae fam. nov.</title>
        <authorList>
            <person name="Guo L.-Y."/>
            <person name="Li C.-M."/>
            <person name="Wang S."/>
            <person name="Du Z.-J."/>
        </authorList>
    </citation>
    <scope>NUCLEOTIDE SEQUENCE [LARGE SCALE GENOMIC DNA]</scope>
    <source>
        <strain evidence="1 2">FA350</strain>
    </source>
</reference>
<organism evidence="1 2">
    <name type="scientific">Bradymonas sediminis</name>
    <dbReference type="NCBI Taxonomy" id="1548548"/>
    <lineage>
        <taxon>Bacteria</taxon>
        <taxon>Deltaproteobacteria</taxon>
        <taxon>Bradymonadales</taxon>
        <taxon>Bradymonadaceae</taxon>
        <taxon>Bradymonas</taxon>
    </lineage>
</organism>
<dbReference type="EMBL" id="CP030032">
    <property type="protein sequence ID" value="AWV91177.1"/>
    <property type="molecule type" value="Genomic_DNA"/>
</dbReference>
<accession>A0A2Z4FQ70</accession>
<dbReference type="SUPFAM" id="SSF56235">
    <property type="entry name" value="N-terminal nucleophile aminohydrolases (Ntn hydrolases)"/>
    <property type="match status" value="1"/>
</dbReference>
<evidence type="ECO:0000313" key="1">
    <source>
        <dbReference type="EMBL" id="AWV91177.1"/>
    </source>
</evidence>
<keyword evidence="1" id="KW-0808">Transferase</keyword>
<dbReference type="InterPro" id="IPR029055">
    <property type="entry name" value="Ntn_hydrolases_N"/>
</dbReference>
<gene>
    <name evidence="1" type="ORF">DN745_18335</name>
</gene>
<proteinExistence type="predicted"/>
<dbReference type="Pfam" id="PF13230">
    <property type="entry name" value="GATase_4"/>
    <property type="match status" value="1"/>
</dbReference>
<dbReference type="AlphaFoldDB" id="A0A2Z4FQ70"/>
<keyword evidence="1" id="KW-0315">Glutamine amidotransferase</keyword>